<feature type="compositionally biased region" description="Polar residues" evidence="1">
    <location>
        <begin position="65"/>
        <end position="77"/>
    </location>
</feature>
<proteinExistence type="predicted"/>
<evidence type="ECO:0000256" key="1">
    <source>
        <dbReference type="SAM" id="MobiDB-lite"/>
    </source>
</evidence>
<gene>
    <name evidence="2" type="ORF">IRJ41_019056</name>
</gene>
<sequence>MQLTENKRIRRKSEKRDQCCPWEDNGMNDDEFHECQMAKQKVLHKCRYLDQRNIILSPNLFVQSRSDTSVTNDSSDGANRRWKASQRSIPSKRSANPGLILTRTVALNHSVPINPSDSTDSMTQKQNIVFCENSTPVCLIGVSEALPMIEWIQTSSHVQPSEEMAGRHVESVSANHATRSPQPAWKRASVHRLEWCHECPAKVAHLGSSSLAANGPYAARLRVIRRVARVSGGYRAAAVQSGHVEEKLCPYRLPDHHNALHKSCYQTGNQICLCSSFQPRARHSPGVQRDQRDATQILEKTEQGQKREFSEVIKVMDTQCQSGWPRTAETPPSPHHVTFSHILQVLQSKPANFPEVRGQRRHRAL</sequence>
<name>A0A9W7T6P8_TRIRA</name>
<organism evidence="2 3">
    <name type="scientific">Triplophysa rosa</name>
    <name type="common">Cave loach</name>
    <dbReference type="NCBI Taxonomy" id="992332"/>
    <lineage>
        <taxon>Eukaryota</taxon>
        <taxon>Metazoa</taxon>
        <taxon>Chordata</taxon>
        <taxon>Craniata</taxon>
        <taxon>Vertebrata</taxon>
        <taxon>Euteleostomi</taxon>
        <taxon>Actinopterygii</taxon>
        <taxon>Neopterygii</taxon>
        <taxon>Teleostei</taxon>
        <taxon>Ostariophysi</taxon>
        <taxon>Cypriniformes</taxon>
        <taxon>Nemacheilidae</taxon>
        <taxon>Triplophysa</taxon>
    </lineage>
</organism>
<comment type="caution">
    <text evidence="2">The sequence shown here is derived from an EMBL/GenBank/DDBJ whole genome shotgun (WGS) entry which is preliminary data.</text>
</comment>
<feature type="region of interest" description="Disordered" evidence="1">
    <location>
        <begin position="65"/>
        <end position="95"/>
    </location>
</feature>
<feature type="compositionally biased region" description="Polar residues" evidence="1">
    <location>
        <begin position="85"/>
        <end position="94"/>
    </location>
</feature>
<keyword evidence="3" id="KW-1185">Reference proteome</keyword>
<accession>A0A9W7T6P8</accession>
<evidence type="ECO:0000313" key="2">
    <source>
        <dbReference type="EMBL" id="KAI7792673.1"/>
    </source>
</evidence>
<dbReference type="AlphaFoldDB" id="A0A9W7T6P8"/>
<protein>
    <submittedName>
        <fullName evidence="2">Uncharacterized protein</fullName>
    </submittedName>
</protein>
<evidence type="ECO:0000313" key="3">
    <source>
        <dbReference type="Proteomes" id="UP001059041"/>
    </source>
</evidence>
<dbReference type="EMBL" id="JAFHDT010000023">
    <property type="protein sequence ID" value="KAI7792673.1"/>
    <property type="molecule type" value="Genomic_DNA"/>
</dbReference>
<dbReference type="Proteomes" id="UP001059041">
    <property type="component" value="Linkage Group LG23"/>
</dbReference>
<reference evidence="2" key="1">
    <citation type="submission" date="2021-02" db="EMBL/GenBank/DDBJ databases">
        <title>Comparative genomics reveals that relaxation of natural selection precedes convergent phenotypic evolution of cavefish.</title>
        <authorList>
            <person name="Peng Z."/>
        </authorList>
    </citation>
    <scope>NUCLEOTIDE SEQUENCE</scope>
    <source>
        <tissue evidence="2">Muscle</tissue>
    </source>
</reference>